<evidence type="ECO:0000259" key="3">
    <source>
        <dbReference type="SMART" id="SM00824"/>
    </source>
</evidence>
<dbReference type="EMBL" id="WSFA01000006">
    <property type="protein sequence ID" value="NDL37987.1"/>
    <property type="molecule type" value="Genomic_DNA"/>
</dbReference>
<evidence type="ECO:0000256" key="2">
    <source>
        <dbReference type="ARBA" id="ARBA00022801"/>
    </source>
</evidence>
<dbReference type="PANTHER" id="PTHR11487:SF0">
    <property type="entry name" value="S-ACYL FATTY ACID SYNTHASE THIOESTERASE, MEDIUM CHAIN"/>
    <property type="match status" value="1"/>
</dbReference>
<dbReference type="SMART" id="SM00824">
    <property type="entry name" value="PKS_TE"/>
    <property type="match status" value="1"/>
</dbReference>
<evidence type="ECO:0000256" key="1">
    <source>
        <dbReference type="ARBA" id="ARBA00007169"/>
    </source>
</evidence>
<dbReference type="InterPro" id="IPR012223">
    <property type="entry name" value="TEII"/>
</dbReference>
<name>A0A6L9JGA6_PHOLM</name>
<dbReference type="InterPro" id="IPR001031">
    <property type="entry name" value="Thioesterase"/>
</dbReference>
<reference evidence="4 5" key="1">
    <citation type="submission" date="2019-12" db="EMBL/GenBank/DDBJ databases">
        <title>Engineering Photorhabdus to improve their lethality against agricultural pests.</title>
        <authorList>
            <person name="Machado R.A.R."/>
        </authorList>
    </citation>
    <scope>NUCLEOTIDE SEQUENCE [LARGE SCALE GENOMIC DNA]</scope>
    <source>
        <strain evidence="4 5">EN01</strain>
    </source>
</reference>
<dbReference type="GO" id="GO:0008610">
    <property type="term" value="P:lipid biosynthetic process"/>
    <property type="evidence" value="ECO:0007669"/>
    <property type="project" value="TreeGrafter"/>
</dbReference>
<dbReference type="InterPro" id="IPR020802">
    <property type="entry name" value="TesA-like"/>
</dbReference>
<proteinExistence type="inferred from homology"/>
<keyword evidence="2" id="KW-0378">Hydrolase</keyword>
<organism evidence="4 5">
    <name type="scientific">Photorhabdus laumondii subsp. laumondii</name>
    <name type="common">Photorhabdus luminescens subsp. laumondii</name>
    <dbReference type="NCBI Taxonomy" id="141679"/>
    <lineage>
        <taxon>Bacteria</taxon>
        <taxon>Pseudomonadati</taxon>
        <taxon>Pseudomonadota</taxon>
        <taxon>Gammaproteobacteria</taxon>
        <taxon>Enterobacterales</taxon>
        <taxon>Morganellaceae</taxon>
        <taxon>Photorhabdus</taxon>
    </lineage>
</organism>
<evidence type="ECO:0000313" key="4">
    <source>
        <dbReference type="EMBL" id="NDL37987.1"/>
    </source>
</evidence>
<dbReference type="Proteomes" id="UP000479300">
    <property type="component" value="Unassembled WGS sequence"/>
</dbReference>
<accession>A0A6L9JGA6</accession>
<comment type="similarity">
    <text evidence="1">Belongs to the thioesterase family.</text>
</comment>
<dbReference type="Pfam" id="PF00975">
    <property type="entry name" value="Thioesterase"/>
    <property type="match status" value="1"/>
</dbReference>
<dbReference type="PANTHER" id="PTHR11487">
    <property type="entry name" value="THIOESTERASE"/>
    <property type="match status" value="1"/>
</dbReference>
<comment type="caution">
    <text evidence="4">The sequence shown here is derived from an EMBL/GenBank/DDBJ whole genome shotgun (WGS) entry which is preliminary data.</text>
</comment>
<protein>
    <submittedName>
        <fullName evidence="4">Thioesterase</fullName>
    </submittedName>
</protein>
<dbReference type="AlphaFoldDB" id="A0A6L9JGA6"/>
<sequence>MMTWALPTHPMIRPCLTTHGKPKYTLLICPFAGGSTSAFRHWSTLENSDIAVSLVIYPGRDSRMTEKAATSIVPLAQSLSDLMVSFTPAQRENLILVGHSMGAQVAFETCQRLEQQNCSPKALVLSGCHAPHLQSRRQLSGLPDHEFIEQLIDIGGCSPILREDPGLLALFLPMLRADFLATEHYHRFIQTDAVKLQTPTLLLYGSEDKEASAIEVQQWQQWLADGEQHRSYRHKEIVGDHFYITQEPENFIRHITQFIQYVYLQEFA</sequence>
<gene>
    <name evidence="4" type="ORF">GPY51_04090</name>
</gene>
<dbReference type="SUPFAM" id="SSF53474">
    <property type="entry name" value="alpha/beta-Hydrolases"/>
    <property type="match status" value="1"/>
</dbReference>
<dbReference type="InterPro" id="IPR029058">
    <property type="entry name" value="AB_hydrolase_fold"/>
</dbReference>
<feature type="domain" description="Thioesterase TesA-like" evidence="3">
    <location>
        <begin position="28"/>
        <end position="259"/>
    </location>
</feature>
<evidence type="ECO:0000313" key="5">
    <source>
        <dbReference type="Proteomes" id="UP000479300"/>
    </source>
</evidence>
<dbReference type="GO" id="GO:0016787">
    <property type="term" value="F:hydrolase activity"/>
    <property type="evidence" value="ECO:0007669"/>
    <property type="project" value="UniProtKB-KW"/>
</dbReference>
<dbReference type="Gene3D" id="3.40.50.1820">
    <property type="entry name" value="alpha/beta hydrolase"/>
    <property type="match status" value="1"/>
</dbReference>